<dbReference type="EMBL" id="LNXU01000012">
    <property type="protein sequence ID" value="KTC74987.1"/>
    <property type="molecule type" value="Genomic_DNA"/>
</dbReference>
<evidence type="ECO:0000313" key="3">
    <source>
        <dbReference type="EMBL" id="KTC74987.1"/>
    </source>
</evidence>
<dbReference type="RefSeq" id="WP_058458660.1">
    <property type="nucleotide sequence ID" value="NZ_CAAAIY010000004.1"/>
</dbReference>
<dbReference type="Proteomes" id="UP000054695">
    <property type="component" value="Unassembled WGS sequence"/>
</dbReference>
<organism evidence="3 4">
    <name type="scientific">Legionella bozemanae</name>
    <name type="common">Fluoribacter bozemanae</name>
    <dbReference type="NCBI Taxonomy" id="447"/>
    <lineage>
        <taxon>Bacteria</taxon>
        <taxon>Pseudomonadati</taxon>
        <taxon>Pseudomonadota</taxon>
        <taxon>Gammaproteobacteria</taxon>
        <taxon>Legionellales</taxon>
        <taxon>Legionellaceae</taxon>
        <taxon>Legionella</taxon>
    </lineage>
</organism>
<keyword evidence="1" id="KW-1133">Transmembrane helix</keyword>
<keyword evidence="4" id="KW-1185">Reference proteome</keyword>
<dbReference type="PANTHER" id="PTHR37938">
    <property type="entry name" value="BLL0215 PROTEIN"/>
    <property type="match status" value="1"/>
</dbReference>
<dbReference type="PATRIC" id="fig|447.4.peg.1050"/>
<dbReference type="Pfam" id="PF03703">
    <property type="entry name" value="bPH_2"/>
    <property type="match status" value="1"/>
</dbReference>
<dbReference type="PANTHER" id="PTHR37938:SF1">
    <property type="entry name" value="BLL0215 PROTEIN"/>
    <property type="match status" value="1"/>
</dbReference>
<dbReference type="STRING" id="447.Lboz_0974"/>
<evidence type="ECO:0000259" key="2">
    <source>
        <dbReference type="Pfam" id="PF03703"/>
    </source>
</evidence>
<evidence type="ECO:0000313" key="4">
    <source>
        <dbReference type="Proteomes" id="UP000054695"/>
    </source>
</evidence>
<feature type="transmembrane region" description="Helical" evidence="1">
    <location>
        <begin position="16"/>
        <end position="37"/>
    </location>
</feature>
<reference evidence="3 4" key="1">
    <citation type="submission" date="2015-11" db="EMBL/GenBank/DDBJ databases">
        <title>Genomic analysis of 38 Legionella species identifies large and diverse effector repertoires.</title>
        <authorList>
            <person name="Burstein D."/>
            <person name="Amaro F."/>
            <person name="Zusman T."/>
            <person name="Lifshitz Z."/>
            <person name="Cohen O."/>
            <person name="Gilbert J.A."/>
            <person name="Pupko T."/>
            <person name="Shuman H.A."/>
            <person name="Segal G."/>
        </authorList>
    </citation>
    <scope>NUCLEOTIDE SEQUENCE [LARGE SCALE GENOMIC DNA]</scope>
    <source>
        <strain evidence="3 4">WIGA</strain>
    </source>
</reference>
<gene>
    <name evidence="3" type="ORF">Lboz_0974</name>
</gene>
<dbReference type="AlphaFoldDB" id="A0A0W0RVA3"/>
<feature type="transmembrane region" description="Helical" evidence="1">
    <location>
        <begin position="49"/>
        <end position="68"/>
    </location>
</feature>
<keyword evidence="1" id="KW-0472">Membrane</keyword>
<sequence length="152" mass="17414">MFEKPYDSNVIFFTRMHWIIFLWPVLALCAALAIVFYAAEIDILQKIGYGLAAVALLWIGMTWMTYYFSSVTIKKNHVIIRTGVVVRQTIDIPLSKIEAIDIRQSLLGSMLSYGMICITGTGGTRRIINFLHHPLTCRRYIEQLLGELNRND</sequence>
<dbReference type="OrthoDB" id="3378680at2"/>
<name>A0A0W0RVA3_LEGBO</name>
<evidence type="ECO:0000256" key="1">
    <source>
        <dbReference type="SAM" id="Phobius"/>
    </source>
</evidence>
<dbReference type="InterPro" id="IPR005182">
    <property type="entry name" value="YdbS-like_PH"/>
</dbReference>
<keyword evidence="1 3" id="KW-0812">Transmembrane</keyword>
<proteinExistence type="predicted"/>
<feature type="domain" description="YdbS-like PH" evidence="2">
    <location>
        <begin position="66"/>
        <end position="134"/>
    </location>
</feature>
<accession>A0A0W0RVA3</accession>
<comment type="caution">
    <text evidence="3">The sequence shown here is derived from an EMBL/GenBank/DDBJ whole genome shotgun (WGS) entry which is preliminary data.</text>
</comment>
<protein>
    <submittedName>
        <fullName evidence="3">Transmembrane protein</fullName>
    </submittedName>
</protein>